<sequence>ELGEKPPKKEIFPTDVDVNLIMRRDGSYFGFGYIRVSNKKVHSMLLGKNPDGEERINEYEDPNWIPPLPKSINEETDMDGWTWFEMDQEERKYIHPIITEELKSLTTIPGYEYNKIQFQHLQDLAAKEGNDPSSVPKIGHFEISQAYVKRVDSGKMSNVLCARKVPDWFREMEFKKRFKRYASDPNKRVLTKDKKIDSYPMINLIKKNNANIAFITFDPAGKDASFSLLMTRKVTINTRNNKSYSFIFDHA</sequence>
<name>X1EWQ6_9ZZZZ</name>
<dbReference type="EMBL" id="BARU01012095">
    <property type="protein sequence ID" value="GAH36977.1"/>
    <property type="molecule type" value="Genomic_DNA"/>
</dbReference>
<reference evidence="1" key="1">
    <citation type="journal article" date="2014" name="Front. Microbiol.">
        <title>High frequency of phylogenetically diverse reductive dehalogenase-homologous genes in deep subseafloor sedimentary metagenomes.</title>
        <authorList>
            <person name="Kawai M."/>
            <person name="Futagami T."/>
            <person name="Toyoda A."/>
            <person name="Takaki Y."/>
            <person name="Nishi S."/>
            <person name="Hori S."/>
            <person name="Arai W."/>
            <person name="Tsubouchi T."/>
            <person name="Morono Y."/>
            <person name="Uchiyama I."/>
            <person name="Ito T."/>
            <person name="Fujiyama A."/>
            <person name="Inagaki F."/>
            <person name="Takami H."/>
        </authorList>
    </citation>
    <scope>NUCLEOTIDE SEQUENCE</scope>
    <source>
        <strain evidence="1">Expedition CK06-06</strain>
    </source>
</reference>
<dbReference type="AlphaFoldDB" id="X1EWQ6"/>
<comment type="caution">
    <text evidence="1">The sequence shown here is derived from an EMBL/GenBank/DDBJ whole genome shotgun (WGS) entry which is preliminary data.</text>
</comment>
<feature type="non-terminal residue" evidence="1">
    <location>
        <position position="1"/>
    </location>
</feature>
<gene>
    <name evidence="1" type="ORF">S03H2_22454</name>
</gene>
<protein>
    <submittedName>
        <fullName evidence="1">Uncharacterized protein</fullName>
    </submittedName>
</protein>
<evidence type="ECO:0000313" key="1">
    <source>
        <dbReference type="EMBL" id="GAH36977.1"/>
    </source>
</evidence>
<organism evidence="1">
    <name type="scientific">marine sediment metagenome</name>
    <dbReference type="NCBI Taxonomy" id="412755"/>
    <lineage>
        <taxon>unclassified sequences</taxon>
        <taxon>metagenomes</taxon>
        <taxon>ecological metagenomes</taxon>
    </lineage>
</organism>
<proteinExistence type="predicted"/>
<feature type="non-terminal residue" evidence="1">
    <location>
        <position position="251"/>
    </location>
</feature>
<accession>X1EWQ6</accession>